<sequence>MCREGRTVLLLGGGPRCIASLQSRCWRGPVVGFSCQWLTKVVSVSRVPYFGPRDRNPYRDGAGKNTRESR</sequence>
<dbReference type="Proteomes" id="UP001232148">
    <property type="component" value="Unassembled WGS sequence"/>
</dbReference>
<comment type="caution">
    <text evidence="2">The sequence shown here is derived from an EMBL/GenBank/DDBJ whole genome shotgun (WGS) entry which is preliminary data.</text>
</comment>
<keyword evidence="3" id="KW-1185">Reference proteome</keyword>
<organism evidence="2 3">
    <name type="scientific">Colletotrichum zoysiae</name>
    <dbReference type="NCBI Taxonomy" id="1216348"/>
    <lineage>
        <taxon>Eukaryota</taxon>
        <taxon>Fungi</taxon>
        <taxon>Dikarya</taxon>
        <taxon>Ascomycota</taxon>
        <taxon>Pezizomycotina</taxon>
        <taxon>Sordariomycetes</taxon>
        <taxon>Hypocreomycetidae</taxon>
        <taxon>Glomerellales</taxon>
        <taxon>Glomerellaceae</taxon>
        <taxon>Colletotrichum</taxon>
        <taxon>Colletotrichum graminicola species complex</taxon>
    </lineage>
</organism>
<evidence type="ECO:0000313" key="2">
    <source>
        <dbReference type="EMBL" id="KAK2025926.1"/>
    </source>
</evidence>
<feature type="region of interest" description="Disordered" evidence="1">
    <location>
        <begin position="51"/>
        <end position="70"/>
    </location>
</feature>
<proteinExistence type="predicted"/>
<dbReference type="AlphaFoldDB" id="A0AAD9HCN0"/>
<protein>
    <submittedName>
        <fullName evidence="2">Uncharacterized protein</fullName>
    </submittedName>
</protein>
<accession>A0AAD9HCN0</accession>
<evidence type="ECO:0000313" key="3">
    <source>
        <dbReference type="Proteomes" id="UP001232148"/>
    </source>
</evidence>
<feature type="compositionally biased region" description="Basic and acidic residues" evidence="1">
    <location>
        <begin position="52"/>
        <end position="70"/>
    </location>
</feature>
<dbReference type="EMBL" id="MU842926">
    <property type="protein sequence ID" value="KAK2025926.1"/>
    <property type="molecule type" value="Genomic_DNA"/>
</dbReference>
<gene>
    <name evidence="2" type="ORF">LX32DRAFT_40763</name>
</gene>
<name>A0AAD9HCN0_9PEZI</name>
<evidence type="ECO:0000256" key="1">
    <source>
        <dbReference type="SAM" id="MobiDB-lite"/>
    </source>
</evidence>
<reference evidence="2" key="1">
    <citation type="submission" date="2021-06" db="EMBL/GenBank/DDBJ databases">
        <title>Comparative genomics, transcriptomics and evolutionary studies reveal genomic signatures of adaptation to plant cell wall in hemibiotrophic fungi.</title>
        <authorList>
            <consortium name="DOE Joint Genome Institute"/>
            <person name="Baroncelli R."/>
            <person name="Diaz J.F."/>
            <person name="Benocci T."/>
            <person name="Peng M."/>
            <person name="Battaglia E."/>
            <person name="Haridas S."/>
            <person name="Andreopoulos W."/>
            <person name="Labutti K."/>
            <person name="Pangilinan J."/>
            <person name="Floch G.L."/>
            <person name="Makela M.R."/>
            <person name="Henrissat B."/>
            <person name="Grigoriev I.V."/>
            <person name="Crouch J.A."/>
            <person name="De Vries R.P."/>
            <person name="Sukno S.A."/>
            <person name="Thon M.R."/>
        </authorList>
    </citation>
    <scope>NUCLEOTIDE SEQUENCE</scope>
    <source>
        <strain evidence="2">MAFF235873</strain>
    </source>
</reference>